<dbReference type="EMBL" id="HG994372">
    <property type="protein sequence ID" value="CAF2116617.1"/>
    <property type="molecule type" value="Genomic_DNA"/>
</dbReference>
<protein>
    <submittedName>
        <fullName evidence="5">(rape) hypothetical protein</fullName>
    </submittedName>
</protein>
<keyword evidence="1" id="KW-0479">Metal-binding</keyword>
<dbReference type="InterPro" id="IPR000315">
    <property type="entry name" value="Znf_B-box"/>
</dbReference>
<dbReference type="PANTHER" id="PTHR21530">
    <property type="entry name" value="PHEROMONE SHUTDOWN PROTEIN"/>
    <property type="match status" value="1"/>
</dbReference>
<dbReference type="InterPro" id="IPR002816">
    <property type="entry name" value="TraB/PrgY/GumN_fam"/>
</dbReference>
<dbReference type="InterPro" id="IPR006740">
    <property type="entry name" value="DUF604"/>
</dbReference>
<keyword evidence="3" id="KW-1133">Transmembrane helix</keyword>
<proteinExistence type="predicted"/>
<name>A0A816UXQ0_BRANA</name>
<keyword evidence="3" id="KW-0812">Transmembrane</keyword>
<dbReference type="Proteomes" id="UP001295469">
    <property type="component" value="Chromosome C08"/>
</dbReference>
<feature type="transmembrane region" description="Helical" evidence="3">
    <location>
        <begin position="1344"/>
        <end position="1364"/>
    </location>
</feature>
<evidence type="ECO:0000256" key="3">
    <source>
        <dbReference type="SAM" id="Phobius"/>
    </source>
</evidence>
<dbReference type="Gene3D" id="3.90.550.50">
    <property type="match status" value="1"/>
</dbReference>
<feature type="compositionally biased region" description="Low complexity" evidence="2">
    <location>
        <begin position="1058"/>
        <end position="1069"/>
    </location>
</feature>
<dbReference type="Pfam" id="PF01963">
    <property type="entry name" value="TraB_PrgY_gumN"/>
    <property type="match status" value="2"/>
</dbReference>
<feature type="compositionally biased region" description="Polar residues" evidence="2">
    <location>
        <begin position="994"/>
        <end position="1004"/>
    </location>
</feature>
<reference evidence="5" key="1">
    <citation type="submission" date="2021-01" db="EMBL/GenBank/DDBJ databases">
        <authorList>
            <consortium name="Genoscope - CEA"/>
            <person name="William W."/>
        </authorList>
    </citation>
    <scope>NUCLEOTIDE SEQUENCE</scope>
</reference>
<keyword evidence="1" id="KW-0862">Zinc</keyword>
<gene>
    <name evidence="5" type="ORF">DARMORV10_C08P51790.1</name>
</gene>
<feature type="region of interest" description="Disordered" evidence="2">
    <location>
        <begin position="991"/>
        <end position="1033"/>
    </location>
</feature>
<keyword evidence="1" id="KW-0863">Zinc-finger</keyword>
<organism evidence="5">
    <name type="scientific">Brassica napus</name>
    <name type="common">Rape</name>
    <dbReference type="NCBI Taxonomy" id="3708"/>
    <lineage>
        <taxon>Eukaryota</taxon>
        <taxon>Viridiplantae</taxon>
        <taxon>Streptophyta</taxon>
        <taxon>Embryophyta</taxon>
        <taxon>Tracheophyta</taxon>
        <taxon>Spermatophyta</taxon>
        <taxon>Magnoliopsida</taxon>
        <taxon>eudicotyledons</taxon>
        <taxon>Gunneridae</taxon>
        <taxon>Pentapetalae</taxon>
        <taxon>rosids</taxon>
        <taxon>malvids</taxon>
        <taxon>Brassicales</taxon>
        <taxon>Brassicaceae</taxon>
        <taxon>Brassiceae</taxon>
        <taxon>Brassica</taxon>
    </lineage>
</organism>
<accession>A0A816UXQ0</accession>
<dbReference type="Pfam" id="PF04646">
    <property type="entry name" value="DUF604"/>
    <property type="match status" value="1"/>
</dbReference>
<evidence type="ECO:0000313" key="5">
    <source>
        <dbReference type="EMBL" id="CAF2116617.1"/>
    </source>
</evidence>
<dbReference type="PROSITE" id="PS50119">
    <property type="entry name" value="ZF_BBOX"/>
    <property type="match status" value="1"/>
</dbReference>
<dbReference type="CDD" id="cd14726">
    <property type="entry name" value="TraB_PrgY-like"/>
    <property type="match status" value="2"/>
</dbReference>
<keyword evidence="3" id="KW-0472">Membrane</keyword>
<sequence length="1367" mass="154251">MHIMSSPMCDHCNMGKAVVYCKTHLARICSQCDRKLHHYVTMDSPDHSRLLLCEKCVSQAADVQCLEQGLCLCQTCVPNATVTSRFPFCNVSNNHSGYSFPRDLDLDSFSSSLSSSLTDLSWGYPFVPLSPKNGDSSSSSSVIFQNFDNHTKNNSDQRVQMLRPDYMDNSKDFSYSGLEGYETKDIENVWLNNFDDNKAVLLDQKEYLYREELILTDQLIDAIMKHNEETTTEVVIHTDYNIEALGNASCEDSNTNQMIQSKAKEETNNNVGILFPNAHIHDECRPSQLILTDVDEMLPWDDQLLESPIYTPQYRLEAKKRYLEKKKKRKLQSKDTIRAYFISAQDHAQSLTEIDNIVFGIGSSTKWWPTRREYVKLWWDARRMRGCVFVDRPLSFLENHTDSHLLPPICVSEDTSRFRYTWRGGDRNAIRIARSVLETVRMFNTSSEEVRWYVFGYDNTMFVPENLARTLSKYDHTSWYYIGANSEIYHQNSKFGHDMAFGGGGFALSSSLANVLAKNFDSCIERYPHLYGGDSRIHACVLELGVGLTHEPGFHQQFDVKGNALGILTSHSTRPLVSLHHEAHIDPIFPNSTTFTAFRHLFSAVEVDPLRIFQLAVCYDRWYSWTISVSWGYTVQIEGRHLYLRDVLKTQETWKPSGGLASVYTFNTREVHPDPCQRPVTFFMENVSSSPGDGTIKSVYKQAYENCTYDPISSPRKLEEIRVFSTRLDPDIRQLKAPRRQCCDILPTSSTGGKAVFVELCSSRVSILQPQSVKIPTMSDMIESWKQKQNTFGILYGCQLEVFPGTEFRVAYEEALKYGGSVILGDRPVQITLKRTWAKMPLWHKVKFIYSLMFQAVFLPSAEELDRMLKEMDNVDMVTLVIQEMSKEFPSLMETLVHERDQYMASSLLRVASEHNSVVAVIGRGHINGIKKNWKQPITMKDLMEIPSDDSVFTVKRIVSSVAIAVAGTAIFTGILLSRRRLLRITSLPSTSSMSMEPTQSPPSETEVHSSEDFVHGEEDSKPTVDMSSSESIVNVEKEDLLDDDDAVVEEAQNDSDSVVSGGDAPAAGDDGDGESSPEVVELLEELVKSGAMLACESTADTGSCYVFLIGTSHVSEESCRLVKAVISDLKPEAVFLELCSSRVAMLQPQTLKIASQLEVFPGAEFRVAYEEAIKYGGTVILGDRPIQITLKRTSAKMPLWHKVKFLYAFMFQDVSLPSSEEVDKTASLTVYMFFFVFLSTYYISIYDKFESLQSQEMETADTMTSLIEELSKEFPSFMETLVHERDQFMASSLLRVASEYNSVVAVVGRAHVNGIKKNWKQPVSIEDLMEIPGDGSMFTVKRIVSLVGIAVAGTAIVTGIVLAGRR</sequence>
<evidence type="ECO:0000256" key="1">
    <source>
        <dbReference type="PROSITE-ProRule" id="PRU00024"/>
    </source>
</evidence>
<feature type="domain" description="B box-type" evidence="4">
    <location>
        <begin position="4"/>
        <end position="52"/>
    </location>
</feature>
<feature type="compositionally biased region" description="Basic and acidic residues" evidence="2">
    <location>
        <begin position="1006"/>
        <end position="1023"/>
    </location>
</feature>
<dbReference type="FunFam" id="3.90.550.50:FF:000006">
    <property type="entry name" value="Fringe-related protein-like"/>
    <property type="match status" value="1"/>
</dbReference>
<evidence type="ECO:0000256" key="2">
    <source>
        <dbReference type="SAM" id="MobiDB-lite"/>
    </source>
</evidence>
<evidence type="ECO:0000259" key="4">
    <source>
        <dbReference type="PROSITE" id="PS50119"/>
    </source>
</evidence>
<feature type="transmembrane region" description="Helical" evidence="3">
    <location>
        <begin position="958"/>
        <end position="977"/>
    </location>
</feature>
<feature type="transmembrane region" description="Helical" evidence="3">
    <location>
        <begin position="1229"/>
        <end position="1247"/>
    </location>
</feature>
<dbReference type="PANTHER" id="PTHR21530:SF9">
    <property type="entry name" value="TRAB FAMILY PROTEIN"/>
    <property type="match status" value="1"/>
</dbReference>
<feature type="region of interest" description="Disordered" evidence="2">
    <location>
        <begin position="1052"/>
        <end position="1078"/>
    </location>
</feature>
<dbReference type="InterPro" id="IPR046345">
    <property type="entry name" value="TraB_PrgY-like"/>
</dbReference>
<dbReference type="GO" id="GO:0008270">
    <property type="term" value="F:zinc ion binding"/>
    <property type="evidence" value="ECO:0007669"/>
    <property type="project" value="UniProtKB-KW"/>
</dbReference>